<sequence>MIDINTPEIELSEENDVFQNGLDQPKVNSRSLDIVQDKRVTIKQQTLDPFTAVLRGVFIKSQMPSEVPEDWKVRGALSLIKFDYCAQKFWVARSRLKQKVPHDTYEDLFTGNTLDLLRTLANSPILEICEIIGQIALPNSFNFKVPMYSFETGIDISSETNFVSICGNSTRLFTVFSKIPIYDAVDILIQILDVVLGTIFNTPHLETSSFLNSTKQQQKQLGEKNSRYSSSSHQSQSPSISLSPRSNKSFGSRSLVYTSILTPSMGRSSLITSPGSARSQFLTPLMQASAESCPQAPLTNQLLRSLSQYIKIISNHSIGQQPWKGTQRILSEQTYLPSRRSQLRKGIYEADLDDEGEDILELWKELSTPQLERKLSNKDFQQGISNKDLPELKQKSSGNRSSPRRSNSRNVKNNENTNIIKVKRTRSQANAEVSNSAKGKRKYQSSSQKPKENERQEIK</sequence>
<feature type="compositionally biased region" description="Polar residues" evidence="1">
    <location>
        <begin position="427"/>
        <end position="437"/>
    </location>
</feature>
<gene>
    <name evidence="2" type="ORF">EZS28_025328</name>
</gene>
<evidence type="ECO:0000313" key="3">
    <source>
        <dbReference type="Proteomes" id="UP000324800"/>
    </source>
</evidence>
<comment type="caution">
    <text evidence="2">The sequence shown here is derived from an EMBL/GenBank/DDBJ whole genome shotgun (WGS) entry which is preliminary data.</text>
</comment>
<proteinExistence type="predicted"/>
<name>A0A5J4V9G8_9EUKA</name>
<dbReference type="Proteomes" id="UP000324800">
    <property type="component" value="Unassembled WGS sequence"/>
</dbReference>
<protein>
    <submittedName>
        <fullName evidence="2">Uncharacterized protein</fullName>
    </submittedName>
</protein>
<reference evidence="2 3" key="1">
    <citation type="submission" date="2019-03" db="EMBL/GenBank/DDBJ databases">
        <title>Single cell metagenomics reveals metabolic interactions within the superorganism composed of flagellate Streblomastix strix and complex community of Bacteroidetes bacteria on its surface.</title>
        <authorList>
            <person name="Treitli S.C."/>
            <person name="Kolisko M."/>
            <person name="Husnik F."/>
            <person name="Keeling P."/>
            <person name="Hampl V."/>
        </authorList>
    </citation>
    <scope>NUCLEOTIDE SEQUENCE [LARGE SCALE GENOMIC DNA]</scope>
    <source>
        <strain evidence="2">ST1C</strain>
    </source>
</reference>
<evidence type="ECO:0000256" key="1">
    <source>
        <dbReference type="SAM" id="MobiDB-lite"/>
    </source>
</evidence>
<feature type="region of interest" description="Disordered" evidence="1">
    <location>
        <begin position="374"/>
        <end position="459"/>
    </location>
</feature>
<feature type="compositionally biased region" description="Low complexity" evidence="1">
    <location>
        <begin position="408"/>
        <end position="418"/>
    </location>
</feature>
<accession>A0A5J4V9G8</accession>
<organism evidence="2 3">
    <name type="scientific">Streblomastix strix</name>
    <dbReference type="NCBI Taxonomy" id="222440"/>
    <lineage>
        <taxon>Eukaryota</taxon>
        <taxon>Metamonada</taxon>
        <taxon>Preaxostyla</taxon>
        <taxon>Oxymonadida</taxon>
        <taxon>Streblomastigidae</taxon>
        <taxon>Streblomastix</taxon>
    </lineage>
</organism>
<feature type="compositionally biased region" description="Low complexity" evidence="1">
    <location>
        <begin position="227"/>
        <end position="249"/>
    </location>
</feature>
<dbReference type="EMBL" id="SNRW01008680">
    <property type="protein sequence ID" value="KAA6379143.1"/>
    <property type="molecule type" value="Genomic_DNA"/>
</dbReference>
<dbReference type="AlphaFoldDB" id="A0A5J4V9G8"/>
<feature type="compositionally biased region" description="Basic and acidic residues" evidence="1">
    <location>
        <begin position="449"/>
        <end position="459"/>
    </location>
</feature>
<feature type="region of interest" description="Disordered" evidence="1">
    <location>
        <begin position="221"/>
        <end position="250"/>
    </location>
</feature>
<evidence type="ECO:0000313" key="2">
    <source>
        <dbReference type="EMBL" id="KAA6379143.1"/>
    </source>
</evidence>